<dbReference type="Pfam" id="PF15937">
    <property type="entry name" value="PrlF_antitoxin"/>
    <property type="match status" value="1"/>
</dbReference>
<reference evidence="2" key="1">
    <citation type="submission" date="2016-10" db="EMBL/GenBank/DDBJ databases">
        <authorList>
            <person name="Varghese N."/>
            <person name="Submissions S."/>
        </authorList>
    </citation>
    <scope>NUCLEOTIDE SEQUENCE [LARGE SCALE GENOMIC DNA]</scope>
    <source>
        <strain evidence="2">CGMCC 1.11014</strain>
    </source>
</reference>
<protein>
    <submittedName>
        <fullName evidence="1">Antitoxin PrlF</fullName>
    </submittedName>
</protein>
<dbReference type="GO" id="GO:0001558">
    <property type="term" value="P:regulation of cell growth"/>
    <property type="evidence" value="ECO:0007669"/>
    <property type="project" value="InterPro"/>
</dbReference>
<dbReference type="InterPro" id="IPR031848">
    <property type="entry name" value="PrlF_antitoxin"/>
</dbReference>
<dbReference type="InterPro" id="IPR037914">
    <property type="entry name" value="SpoVT-AbrB_sf"/>
</dbReference>
<dbReference type="OrthoDB" id="426345at2"/>
<dbReference type="NCBIfam" id="NF007429">
    <property type="entry name" value="PRK09974.1"/>
    <property type="match status" value="1"/>
</dbReference>
<dbReference type="AlphaFoldDB" id="A0A1I7M1R3"/>
<dbReference type="STRING" id="1035707.SAMN05216552_104834"/>
<keyword evidence="2" id="KW-1185">Reference proteome</keyword>
<gene>
    <name evidence="1" type="ORF">SAMN05216552_104834</name>
</gene>
<dbReference type="GO" id="GO:0097351">
    <property type="term" value="F:toxin sequestering activity"/>
    <property type="evidence" value="ECO:0007669"/>
    <property type="project" value="InterPro"/>
</dbReference>
<accession>A0A1I7M1R3</accession>
<sequence length="109" mass="11913">MPATLDVESTLTDRYQTTVPETVRRALRLGKRDKIHYSIRPSGEVVLTRAEASEGDDPVLGQFLAFLARDIASHPERLQAVDAGLVRRLQSLVGGIEVDLDAALSADDE</sequence>
<dbReference type="EMBL" id="FPBO01000048">
    <property type="protein sequence ID" value="SFV15876.1"/>
    <property type="molecule type" value="Genomic_DNA"/>
</dbReference>
<evidence type="ECO:0000313" key="2">
    <source>
        <dbReference type="Proteomes" id="UP000199391"/>
    </source>
</evidence>
<dbReference type="RefSeq" id="WP_093560529.1">
    <property type="nucleotide sequence ID" value="NZ_FPBO01000048.1"/>
</dbReference>
<proteinExistence type="predicted"/>
<dbReference type="Proteomes" id="UP000199391">
    <property type="component" value="Unassembled WGS sequence"/>
</dbReference>
<evidence type="ECO:0000313" key="1">
    <source>
        <dbReference type="EMBL" id="SFV15876.1"/>
    </source>
</evidence>
<dbReference type="SUPFAM" id="SSF89447">
    <property type="entry name" value="AbrB/MazE/MraZ-like"/>
    <property type="match status" value="1"/>
</dbReference>
<dbReference type="GO" id="GO:0003700">
    <property type="term" value="F:DNA-binding transcription factor activity"/>
    <property type="evidence" value="ECO:0007669"/>
    <property type="project" value="InterPro"/>
</dbReference>
<organism evidence="1 2">
    <name type="scientific">Pseudoduganella namucuonensis</name>
    <dbReference type="NCBI Taxonomy" id="1035707"/>
    <lineage>
        <taxon>Bacteria</taxon>
        <taxon>Pseudomonadati</taxon>
        <taxon>Pseudomonadota</taxon>
        <taxon>Betaproteobacteria</taxon>
        <taxon>Burkholderiales</taxon>
        <taxon>Oxalobacteraceae</taxon>
        <taxon>Telluria group</taxon>
        <taxon>Pseudoduganella</taxon>
    </lineage>
</organism>
<name>A0A1I7M1R3_9BURK</name>